<dbReference type="Proteomes" id="UP000315471">
    <property type="component" value="Unassembled WGS sequence"/>
</dbReference>
<dbReference type="SUPFAM" id="SSF160240">
    <property type="entry name" value="Cation efflux protein cytoplasmic domain-like"/>
    <property type="match status" value="1"/>
</dbReference>
<accession>A0A5C6DXT8</accession>
<dbReference type="PANTHER" id="PTHR43840">
    <property type="entry name" value="MITOCHONDRIAL METAL TRANSPORTER 1-RELATED"/>
    <property type="match status" value="1"/>
</dbReference>
<dbReference type="NCBIfam" id="TIGR01297">
    <property type="entry name" value="CDF"/>
    <property type="match status" value="1"/>
</dbReference>
<feature type="domain" description="Cation efflux protein transmembrane" evidence="8">
    <location>
        <begin position="17"/>
        <end position="211"/>
    </location>
</feature>
<dbReference type="InterPro" id="IPR050291">
    <property type="entry name" value="CDF_Transporter"/>
</dbReference>
<reference evidence="10 11" key="1">
    <citation type="submission" date="2019-02" db="EMBL/GenBank/DDBJ databases">
        <title>Deep-cultivation of Planctomycetes and their phenomic and genomic characterization uncovers novel biology.</title>
        <authorList>
            <person name="Wiegand S."/>
            <person name="Jogler M."/>
            <person name="Boedeker C."/>
            <person name="Pinto D."/>
            <person name="Vollmers J."/>
            <person name="Rivas-Marin E."/>
            <person name="Kohn T."/>
            <person name="Peeters S.H."/>
            <person name="Heuer A."/>
            <person name="Rast P."/>
            <person name="Oberbeckmann S."/>
            <person name="Bunk B."/>
            <person name="Jeske O."/>
            <person name="Meyerdierks A."/>
            <person name="Storesund J.E."/>
            <person name="Kallscheuer N."/>
            <person name="Luecker S."/>
            <person name="Lage O.M."/>
            <person name="Pohl T."/>
            <person name="Merkel B.J."/>
            <person name="Hornburger P."/>
            <person name="Mueller R.-W."/>
            <person name="Bruemmer F."/>
            <person name="Labrenz M."/>
            <person name="Spormann A.M."/>
            <person name="Op Den Camp H."/>
            <person name="Overmann J."/>
            <person name="Amann R."/>
            <person name="Jetten M.S.M."/>
            <person name="Mascher T."/>
            <person name="Medema M.H."/>
            <person name="Devos D.P."/>
            <person name="Kaster A.-K."/>
            <person name="Ovreas L."/>
            <person name="Rohde M."/>
            <person name="Galperin M.Y."/>
            <person name="Jogler C."/>
        </authorList>
    </citation>
    <scope>NUCLEOTIDE SEQUENCE [LARGE SCALE GENOMIC DNA]</scope>
    <source>
        <strain evidence="10 11">Q31b</strain>
    </source>
</reference>
<dbReference type="AlphaFoldDB" id="A0A5C6DXT8"/>
<organism evidence="10 11">
    <name type="scientific">Novipirellula aureliae</name>
    <dbReference type="NCBI Taxonomy" id="2527966"/>
    <lineage>
        <taxon>Bacteria</taxon>
        <taxon>Pseudomonadati</taxon>
        <taxon>Planctomycetota</taxon>
        <taxon>Planctomycetia</taxon>
        <taxon>Pirellulales</taxon>
        <taxon>Pirellulaceae</taxon>
        <taxon>Novipirellula</taxon>
    </lineage>
</organism>
<evidence type="ECO:0000256" key="3">
    <source>
        <dbReference type="ARBA" id="ARBA00022448"/>
    </source>
</evidence>
<evidence type="ECO:0000313" key="11">
    <source>
        <dbReference type="Proteomes" id="UP000315471"/>
    </source>
</evidence>
<dbReference type="InterPro" id="IPR027469">
    <property type="entry name" value="Cation_efflux_TMD_sf"/>
</dbReference>
<dbReference type="InterPro" id="IPR002524">
    <property type="entry name" value="Cation_efflux"/>
</dbReference>
<feature type="transmembrane region" description="Helical" evidence="7">
    <location>
        <begin position="160"/>
        <end position="180"/>
    </location>
</feature>
<evidence type="ECO:0000256" key="5">
    <source>
        <dbReference type="ARBA" id="ARBA00022989"/>
    </source>
</evidence>
<dbReference type="GO" id="GO:0016020">
    <property type="term" value="C:membrane"/>
    <property type="evidence" value="ECO:0007669"/>
    <property type="project" value="UniProtKB-SubCell"/>
</dbReference>
<dbReference type="PANTHER" id="PTHR43840:SF15">
    <property type="entry name" value="MITOCHONDRIAL METAL TRANSPORTER 1-RELATED"/>
    <property type="match status" value="1"/>
</dbReference>
<keyword evidence="4 7" id="KW-0812">Transmembrane</keyword>
<feature type="transmembrane region" description="Helical" evidence="7">
    <location>
        <begin position="83"/>
        <end position="102"/>
    </location>
</feature>
<feature type="transmembrane region" description="Helical" evidence="7">
    <location>
        <begin position="39"/>
        <end position="63"/>
    </location>
</feature>
<evidence type="ECO:0000259" key="9">
    <source>
        <dbReference type="Pfam" id="PF16916"/>
    </source>
</evidence>
<dbReference type="RefSeq" id="WP_231617598.1">
    <property type="nucleotide sequence ID" value="NZ_SJPY01000005.1"/>
</dbReference>
<evidence type="ECO:0000256" key="4">
    <source>
        <dbReference type="ARBA" id="ARBA00022692"/>
    </source>
</evidence>
<dbReference type="FunFam" id="1.20.1510.10:FF:000006">
    <property type="entry name" value="Divalent cation efflux transporter"/>
    <property type="match status" value="1"/>
</dbReference>
<name>A0A5C6DXT8_9BACT</name>
<proteinExistence type="inferred from homology"/>
<dbReference type="InterPro" id="IPR058533">
    <property type="entry name" value="Cation_efflux_TM"/>
</dbReference>
<dbReference type="Pfam" id="PF01545">
    <property type="entry name" value="Cation_efflux"/>
    <property type="match status" value="1"/>
</dbReference>
<gene>
    <name evidence="10" type="ORF">Q31b_31810</name>
</gene>
<feature type="transmembrane region" description="Helical" evidence="7">
    <location>
        <begin position="114"/>
        <end position="133"/>
    </location>
</feature>
<feature type="transmembrane region" description="Helical" evidence="7">
    <location>
        <begin position="186"/>
        <end position="203"/>
    </location>
</feature>
<dbReference type="SUPFAM" id="SSF161111">
    <property type="entry name" value="Cation efflux protein transmembrane domain-like"/>
    <property type="match status" value="1"/>
</dbReference>
<comment type="similarity">
    <text evidence="2">Belongs to the cation diffusion facilitator (CDF) transporter (TC 2.A.4) family.</text>
</comment>
<sequence length="303" mass="32782">MKPSTANAYREATAASVLGLVVNFSLAVVKLVGGLLGHSFALISDAANSMGDVLTSLVVLFALRVAQKPADSEHPYGHTRIEAVAGSNVAVLILVSAVWIGWEAIGRFSTTHPLPPIWTLWIAGGNAAIKESLYRYKMRIGRRTGSSAVIANAWDHRSDALCSLAVLVGLGIVRVGGPQYIWADEIAALFVVAAISWTAIKLLQQSTNELMDVQANNELVDQMRMTAIKVEGVKDIEKFRVRKSGLEYFADIHVQVDPQATVEKGHAIGHAAKEALLSEHGLLRDVLVHLEPYRPANIPNKLQ</sequence>
<dbReference type="EMBL" id="SJPY01000005">
    <property type="protein sequence ID" value="TWU39866.1"/>
    <property type="molecule type" value="Genomic_DNA"/>
</dbReference>
<evidence type="ECO:0000256" key="1">
    <source>
        <dbReference type="ARBA" id="ARBA00004141"/>
    </source>
</evidence>
<dbReference type="Gene3D" id="1.20.1510.10">
    <property type="entry name" value="Cation efflux protein transmembrane domain"/>
    <property type="match status" value="1"/>
</dbReference>
<dbReference type="GO" id="GO:0008324">
    <property type="term" value="F:monoatomic cation transmembrane transporter activity"/>
    <property type="evidence" value="ECO:0007669"/>
    <property type="project" value="InterPro"/>
</dbReference>
<evidence type="ECO:0000259" key="8">
    <source>
        <dbReference type="Pfam" id="PF01545"/>
    </source>
</evidence>
<keyword evidence="3" id="KW-0813">Transport</keyword>
<dbReference type="Pfam" id="PF16916">
    <property type="entry name" value="ZT_dimer"/>
    <property type="match status" value="1"/>
</dbReference>
<evidence type="ECO:0000256" key="6">
    <source>
        <dbReference type="ARBA" id="ARBA00023136"/>
    </source>
</evidence>
<comment type="subcellular location">
    <subcellularLocation>
        <location evidence="1">Membrane</location>
        <topology evidence="1">Multi-pass membrane protein</topology>
    </subcellularLocation>
</comment>
<feature type="domain" description="Cation efflux protein cytoplasmic" evidence="9">
    <location>
        <begin position="217"/>
        <end position="293"/>
    </location>
</feature>
<evidence type="ECO:0000256" key="2">
    <source>
        <dbReference type="ARBA" id="ARBA00008114"/>
    </source>
</evidence>
<comment type="caution">
    <text evidence="10">The sequence shown here is derived from an EMBL/GenBank/DDBJ whole genome shotgun (WGS) entry which is preliminary data.</text>
</comment>
<dbReference type="Gene3D" id="3.30.70.1350">
    <property type="entry name" value="Cation efflux protein, cytoplasmic domain"/>
    <property type="match status" value="1"/>
</dbReference>
<protein>
    <submittedName>
        <fullName evidence="10">Putative cation efflux system protein</fullName>
    </submittedName>
</protein>
<dbReference type="InterPro" id="IPR027470">
    <property type="entry name" value="Cation_efflux_CTD"/>
</dbReference>
<keyword evidence="5 7" id="KW-1133">Transmembrane helix</keyword>
<feature type="transmembrane region" description="Helical" evidence="7">
    <location>
        <begin position="12"/>
        <end position="33"/>
    </location>
</feature>
<keyword evidence="11" id="KW-1185">Reference proteome</keyword>
<evidence type="ECO:0000313" key="10">
    <source>
        <dbReference type="EMBL" id="TWU39866.1"/>
    </source>
</evidence>
<evidence type="ECO:0000256" key="7">
    <source>
        <dbReference type="SAM" id="Phobius"/>
    </source>
</evidence>
<keyword evidence="6 7" id="KW-0472">Membrane</keyword>
<dbReference type="InterPro" id="IPR036837">
    <property type="entry name" value="Cation_efflux_CTD_sf"/>
</dbReference>